<sequence length="137" mass="15050">MQSNGTISSGSSCFDPKKSAVCSRPWQWQLLIKRTTTLNRIPRGERGCGNRARVNDNFFNSLDGVANALHNVDAPQYMDSNCVHYGKTLLECGTMGTKGDVPVVGPHKTESYSSSKNPPEKKIPVCLFPNIKHSLVL</sequence>
<comment type="caution">
    <text evidence="1">The sequence shown here is derived from an EMBL/GenBank/DDBJ whole genome shotgun (WGS) entry which is preliminary data.</text>
</comment>
<gene>
    <name evidence="1" type="ORF">HPB49_004095</name>
</gene>
<keyword evidence="2" id="KW-1185">Reference proteome</keyword>
<evidence type="ECO:0000313" key="1">
    <source>
        <dbReference type="EMBL" id="KAH7977961.1"/>
    </source>
</evidence>
<protein>
    <submittedName>
        <fullName evidence="1">Uncharacterized protein</fullName>
    </submittedName>
</protein>
<organism evidence="1 2">
    <name type="scientific">Dermacentor silvarum</name>
    <name type="common">Tick</name>
    <dbReference type="NCBI Taxonomy" id="543639"/>
    <lineage>
        <taxon>Eukaryota</taxon>
        <taxon>Metazoa</taxon>
        <taxon>Ecdysozoa</taxon>
        <taxon>Arthropoda</taxon>
        <taxon>Chelicerata</taxon>
        <taxon>Arachnida</taxon>
        <taxon>Acari</taxon>
        <taxon>Parasitiformes</taxon>
        <taxon>Ixodida</taxon>
        <taxon>Ixodoidea</taxon>
        <taxon>Ixodidae</taxon>
        <taxon>Rhipicephalinae</taxon>
        <taxon>Dermacentor</taxon>
    </lineage>
</organism>
<dbReference type="EMBL" id="CM023470">
    <property type="protein sequence ID" value="KAH7977961.1"/>
    <property type="molecule type" value="Genomic_DNA"/>
</dbReference>
<dbReference type="Proteomes" id="UP000821865">
    <property type="component" value="Chromosome 1"/>
</dbReference>
<reference evidence="1" key="1">
    <citation type="submission" date="2020-05" db="EMBL/GenBank/DDBJ databases">
        <title>Large-scale comparative analyses of tick genomes elucidate their genetic diversity and vector capacities.</title>
        <authorList>
            <person name="Jia N."/>
            <person name="Wang J."/>
            <person name="Shi W."/>
            <person name="Du L."/>
            <person name="Sun Y."/>
            <person name="Zhan W."/>
            <person name="Jiang J."/>
            <person name="Wang Q."/>
            <person name="Zhang B."/>
            <person name="Ji P."/>
            <person name="Sakyi L.B."/>
            <person name="Cui X."/>
            <person name="Yuan T."/>
            <person name="Jiang B."/>
            <person name="Yang W."/>
            <person name="Lam T.T.-Y."/>
            <person name="Chang Q."/>
            <person name="Ding S."/>
            <person name="Wang X."/>
            <person name="Zhu J."/>
            <person name="Ruan X."/>
            <person name="Zhao L."/>
            <person name="Wei J."/>
            <person name="Que T."/>
            <person name="Du C."/>
            <person name="Cheng J."/>
            <person name="Dai P."/>
            <person name="Han X."/>
            <person name="Huang E."/>
            <person name="Gao Y."/>
            <person name="Liu J."/>
            <person name="Shao H."/>
            <person name="Ye R."/>
            <person name="Li L."/>
            <person name="Wei W."/>
            <person name="Wang X."/>
            <person name="Wang C."/>
            <person name="Yang T."/>
            <person name="Huo Q."/>
            <person name="Li W."/>
            <person name="Guo W."/>
            <person name="Chen H."/>
            <person name="Zhou L."/>
            <person name="Ni X."/>
            <person name="Tian J."/>
            <person name="Zhou Y."/>
            <person name="Sheng Y."/>
            <person name="Liu T."/>
            <person name="Pan Y."/>
            <person name="Xia L."/>
            <person name="Li J."/>
            <person name="Zhao F."/>
            <person name="Cao W."/>
        </authorList>
    </citation>
    <scope>NUCLEOTIDE SEQUENCE</scope>
    <source>
        <strain evidence="1">Dsil-2018</strain>
    </source>
</reference>
<name>A0ACB8DUE5_DERSI</name>
<evidence type="ECO:0000313" key="2">
    <source>
        <dbReference type="Proteomes" id="UP000821865"/>
    </source>
</evidence>
<accession>A0ACB8DUE5</accession>
<proteinExistence type="predicted"/>